<keyword evidence="2" id="KW-1185">Reference proteome</keyword>
<protein>
    <submittedName>
        <fullName evidence="1">Uncharacterized protein</fullName>
    </submittedName>
</protein>
<proteinExistence type="predicted"/>
<name>A0ABR0JYG6_9EURO</name>
<evidence type="ECO:0000313" key="2">
    <source>
        <dbReference type="Proteomes" id="UP001345013"/>
    </source>
</evidence>
<gene>
    <name evidence="1" type="ORF">LTR24_008932</name>
</gene>
<organism evidence="1 2">
    <name type="scientific">Lithohypha guttulata</name>
    <dbReference type="NCBI Taxonomy" id="1690604"/>
    <lineage>
        <taxon>Eukaryota</taxon>
        <taxon>Fungi</taxon>
        <taxon>Dikarya</taxon>
        <taxon>Ascomycota</taxon>
        <taxon>Pezizomycotina</taxon>
        <taxon>Eurotiomycetes</taxon>
        <taxon>Chaetothyriomycetidae</taxon>
        <taxon>Chaetothyriales</taxon>
        <taxon>Trichomeriaceae</taxon>
        <taxon>Lithohypha</taxon>
    </lineage>
</organism>
<dbReference type="Proteomes" id="UP001345013">
    <property type="component" value="Unassembled WGS sequence"/>
</dbReference>
<accession>A0ABR0JYG6</accession>
<sequence>MASRDDPGELRNYIYWLVLDPRAESGTLGNNKILCLCKQVYEEAIVYLKPLVPVFRLGREGHRPLFRGPKANGKPNTYMSTTRTSDCYSYQRLTMLEAIRFTNIQLVLNHVRRYNSDAVSQKLVADMYDIVDAIKKTTHPHKLAILITRAF</sequence>
<dbReference type="EMBL" id="JAVRRG010000171">
    <property type="protein sequence ID" value="KAK5079799.1"/>
    <property type="molecule type" value="Genomic_DNA"/>
</dbReference>
<comment type="caution">
    <text evidence="1">The sequence shown here is derived from an EMBL/GenBank/DDBJ whole genome shotgun (WGS) entry which is preliminary data.</text>
</comment>
<reference evidence="1 2" key="1">
    <citation type="submission" date="2023-08" db="EMBL/GenBank/DDBJ databases">
        <title>Black Yeasts Isolated from many extreme environments.</title>
        <authorList>
            <person name="Coleine C."/>
            <person name="Stajich J.E."/>
            <person name="Selbmann L."/>
        </authorList>
    </citation>
    <scope>NUCLEOTIDE SEQUENCE [LARGE SCALE GENOMIC DNA]</scope>
    <source>
        <strain evidence="1 2">CCFEE 5885</strain>
    </source>
</reference>
<evidence type="ECO:0000313" key="1">
    <source>
        <dbReference type="EMBL" id="KAK5079799.1"/>
    </source>
</evidence>